<evidence type="ECO:0000256" key="5">
    <source>
        <dbReference type="SAM" id="MobiDB-lite"/>
    </source>
</evidence>
<gene>
    <name evidence="8" type="ORF">CTOB1V02_LOCUS5475</name>
</gene>
<dbReference type="PANTHER" id="PTHR22950:SF677">
    <property type="entry name" value="AMINO ACID TRANSPORTER TRANSMEMBRANE DOMAIN-CONTAINING PROTEIN"/>
    <property type="match status" value="1"/>
</dbReference>
<feature type="region of interest" description="Disordered" evidence="5">
    <location>
        <begin position="512"/>
        <end position="544"/>
    </location>
</feature>
<feature type="transmembrane region" description="Helical" evidence="6">
    <location>
        <begin position="228"/>
        <end position="248"/>
    </location>
</feature>
<feature type="transmembrane region" description="Helical" evidence="6">
    <location>
        <begin position="203"/>
        <end position="221"/>
    </location>
</feature>
<feature type="domain" description="Amino acid transporter transmembrane" evidence="7">
    <location>
        <begin position="156"/>
        <end position="463"/>
    </location>
</feature>
<evidence type="ECO:0000256" key="6">
    <source>
        <dbReference type="SAM" id="Phobius"/>
    </source>
</evidence>
<evidence type="ECO:0000256" key="4">
    <source>
        <dbReference type="ARBA" id="ARBA00023136"/>
    </source>
</evidence>
<dbReference type="GO" id="GO:0005774">
    <property type="term" value="C:vacuolar membrane"/>
    <property type="evidence" value="ECO:0007669"/>
    <property type="project" value="TreeGrafter"/>
</dbReference>
<dbReference type="PANTHER" id="PTHR22950">
    <property type="entry name" value="AMINO ACID TRANSPORTER"/>
    <property type="match status" value="1"/>
</dbReference>
<dbReference type="InterPro" id="IPR013057">
    <property type="entry name" value="AA_transpt_TM"/>
</dbReference>
<keyword evidence="4 6" id="KW-0472">Membrane</keyword>
<reference evidence="8" key="1">
    <citation type="submission" date="2020-11" db="EMBL/GenBank/DDBJ databases">
        <authorList>
            <person name="Tran Van P."/>
        </authorList>
    </citation>
    <scope>NUCLEOTIDE SEQUENCE</scope>
</reference>
<feature type="transmembrane region" description="Helical" evidence="6">
    <location>
        <begin position="300"/>
        <end position="326"/>
    </location>
</feature>
<feature type="compositionally biased region" description="Polar residues" evidence="5">
    <location>
        <begin position="512"/>
        <end position="522"/>
    </location>
</feature>
<evidence type="ECO:0000256" key="2">
    <source>
        <dbReference type="ARBA" id="ARBA00022692"/>
    </source>
</evidence>
<dbReference type="EMBL" id="OB661186">
    <property type="protein sequence ID" value="CAD7227573.1"/>
    <property type="molecule type" value="Genomic_DNA"/>
</dbReference>
<feature type="transmembrane region" description="Helical" evidence="6">
    <location>
        <begin position="172"/>
        <end position="191"/>
    </location>
</feature>
<dbReference type="OrthoDB" id="6781668at2759"/>
<accession>A0A7R8ZPK7</accession>
<feature type="transmembrane region" description="Helical" evidence="6">
    <location>
        <begin position="346"/>
        <end position="373"/>
    </location>
</feature>
<name>A0A7R8ZPK7_9CRUS</name>
<keyword evidence="2 6" id="KW-0812">Transmembrane</keyword>
<feature type="transmembrane region" description="Helical" evidence="6">
    <location>
        <begin position="45"/>
        <end position="66"/>
    </location>
</feature>
<evidence type="ECO:0000313" key="8">
    <source>
        <dbReference type="EMBL" id="CAD7227573.1"/>
    </source>
</evidence>
<feature type="transmembrane region" description="Helical" evidence="6">
    <location>
        <begin position="446"/>
        <end position="463"/>
    </location>
</feature>
<keyword evidence="3 6" id="KW-1133">Transmembrane helix</keyword>
<dbReference type="Pfam" id="PF01490">
    <property type="entry name" value="Aa_trans"/>
    <property type="match status" value="2"/>
</dbReference>
<evidence type="ECO:0000256" key="3">
    <source>
        <dbReference type="ARBA" id="ARBA00022989"/>
    </source>
</evidence>
<evidence type="ECO:0000259" key="7">
    <source>
        <dbReference type="Pfam" id="PF01490"/>
    </source>
</evidence>
<proteinExistence type="predicted"/>
<feature type="transmembrane region" description="Helical" evidence="6">
    <location>
        <begin position="19"/>
        <end position="39"/>
    </location>
</feature>
<organism evidence="8">
    <name type="scientific">Cyprideis torosa</name>
    <dbReference type="NCBI Taxonomy" id="163714"/>
    <lineage>
        <taxon>Eukaryota</taxon>
        <taxon>Metazoa</taxon>
        <taxon>Ecdysozoa</taxon>
        <taxon>Arthropoda</taxon>
        <taxon>Crustacea</taxon>
        <taxon>Oligostraca</taxon>
        <taxon>Ostracoda</taxon>
        <taxon>Podocopa</taxon>
        <taxon>Podocopida</taxon>
        <taxon>Cytherocopina</taxon>
        <taxon>Cytheroidea</taxon>
        <taxon>Cytherideidae</taxon>
        <taxon>Cyprideis</taxon>
    </lineage>
</organism>
<sequence>MGASTGGSPGATTTNPIKIVANIFISFIGAGVLGLPFAVKEAGVFQALVVMTAVAFLSIKAMLMLIDCKYKILESQGRNRRRQKRTVKKSGVSIELNFPSSEPPSVHVDIGGRSAAESLLPLIESSFSEDEGYAEESAGSGSSPVPSATSLTQTVNYGDIGHVAFGPVGRTVVDLTLTVSQFGFCCAYLIFITENLTHSELLTKIQCLTFLLPLLFGLTLLKDLSRLAVFSLLAQISSLFAFAVVFWFDFQHYHYGATHVEMVALKGFPFYFAVAIYCYEGQGLVLSLEESLSPSIRHKFRTYFVSTLAAVTILYLSFGVSGYLSFGPATNAIITNNLPHSRGLDFAVLVKTCLCFSLFFTYPIMMFPVLQLLEKRQPILKQNHFGVILRFSVVALTGFVVIAIPNFAHLMALIGATCCTLLAFILPALFHLKVFKRTLSKSMRRFNYFLICIGVLGAVLGTHDTLVRMGEEREMKVKKTTVVATLRPQQERATEMEKVSTETGSKYITSSFLPPVKATSNPPEKPNLKGREKFTSPPSDLSHGQIISKSTHATLESLKQVSKIMVTKPNTIENADVASNNNKTMKQSEVSKSITVIPQYTLSNAPMKAALEEQSKIFPVAVG</sequence>
<feature type="domain" description="Amino acid transporter transmembrane" evidence="7">
    <location>
        <begin position="13"/>
        <end position="80"/>
    </location>
</feature>
<dbReference type="GO" id="GO:0015179">
    <property type="term" value="F:L-amino acid transmembrane transporter activity"/>
    <property type="evidence" value="ECO:0007669"/>
    <property type="project" value="TreeGrafter"/>
</dbReference>
<comment type="subcellular location">
    <subcellularLocation>
        <location evidence="1">Membrane</location>
        <topology evidence="1">Multi-pass membrane protein</topology>
    </subcellularLocation>
</comment>
<feature type="transmembrane region" description="Helical" evidence="6">
    <location>
        <begin position="385"/>
        <end position="404"/>
    </location>
</feature>
<protein>
    <recommendedName>
        <fullName evidence="7">Amino acid transporter transmembrane domain-containing protein</fullName>
    </recommendedName>
</protein>
<dbReference type="AlphaFoldDB" id="A0A7R8ZPK7"/>
<feature type="transmembrane region" description="Helical" evidence="6">
    <location>
        <begin position="410"/>
        <end position="434"/>
    </location>
</feature>
<feature type="transmembrane region" description="Helical" evidence="6">
    <location>
        <begin position="268"/>
        <end position="288"/>
    </location>
</feature>
<evidence type="ECO:0000256" key="1">
    <source>
        <dbReference type="ARBA" id="ARBA00004141"/>
    </source>
</evidence>